<dbReference type="GO" id="GO:0016740">
    <property type="term" value="F:transferase activity"/>
    <property type="evidence" value="ECO:0007669"/>
    <property type="project" value="UniProtKB-KW"/>
</dbReference>
<dbReference type="KEGG" id="tpsc:RBB77_18835"/>
<sequence>MKIGLLDHMGYGNLGDAATQEALIANIKRRLPDTEIVGFSLNPDDTRKRHDIACYSITHWHPGLAKSGLARVDDPNLWSQLKLTSKRVPIVSGMIKRALHLCREVAHLFRSYKVLRSLDTMIIAGGGQLTELWRGPWSHPYNVLKFSILTKLANRRLLFLNVGAGPLSSNLSKIFVKFAVHLADYVSLRDVESQALIRRLGVNRTTEVFPDSVYALDVSSYEATETVKPLRPLVGINPIGFCDPRVWLKRDKSAYLHYLDKLTEFSLWLIRQDYTLRIFSGELSVDVHAVEDLKERILNSLPSGNHGEMFIPPSIDLKDLLTEMSRFDFVVTSKFHGVVFSHLLEKPVIALSYHKKIDDLMRTVGHSQHCLNIESFDCEHFKKTFKSLVENAEGLKSQFRKEAYSRSELLKTQFDQLFTCRDSEFYLDALKSEKNGAVVGNST</sequence>
<evidence type="ECO:0000313" key="2">
    <source>
        <dbReference type="EMBL" id="XCB32475.1"/>
    </source>
</evidence>
<reference evidence="2" key="1">
    <citation type="submission" date="2023-08" db="EMBL/GenBank/DDBJ databases">
        <authorList>
            <person name="Messyasz A."/>
            <person name="Mannisto M.K."/>
            <person name="Kerkhof L.J."/>
            <person name="Haggblom M."/>
        </authorList>
    </citation>
    <scope>NUCLEOTIDE SEQUENCE</scope>
    <source>
        <strain evidence="2">X5P6</strain>
    </source>
</reference>
<reference evidence="2" key="2">
    <citation type="journal article" date="2024" name="Environ. Microbiol.">
        <title>Genome analysis and description of Tunturibacter gen. nov. expands the diversity of Terriglobia in tundra soils.</title>
        <authorList>
            <person name="Messyasz A."/>
            <person name="Mannisto M.K."/>
            <person name="Kerkhof L.J."/>
            <person name="Haggblom M.M."/>
        </authorList>
    </citation>
    <scope>NUCLEOTIDE SEQUENCE</scope>
    <source>
        <strain evidence="2">X5P6</strain>
    </source>
</reference>
<feature type="domain" description="Polysaccharide pyruvyl transferase" evidence="1">
    <location>
        <begin position="13"/>
        <end position="354"/>
    </location>
</feature>
<dbReference type="InterPro" id="IPR007345">
    <property type="entry name" value="Polysacch_pyruvyl_Trfase"/>
</dbReference>
<keyword evidence="2" id="KW-0808">Transferase</keyword>
<dbReference type="Pfam" id="PF04230">
    <property type="entry name" value="PS_pyruv_trans"/>
    <property type="match status" value="1"/>
</dbReference>
<organism evidence="2">
    <name type="scientific">Tunturiibacter psychrotolerans</name>
    <dbReference type="NCBI Taxonomy" id="3069686"/>
    <lineage>
        <taxon>Bacteria</taxon>
        <taxon>Pseudomonadati</taxon>
        <taxon>Acidobacteriota</taxon>
        <taxon>Terriglobia</taxon>
        <taxon>Terriglobales</taxon>
        <taxon>Acidobacteriaceae</taxon>
        <taxon>Tunturiibacter</taxon>
    </lineage>
</organism>
<dbReference type="AlphaFoldDB" id="A0AAU7ZNF7"/>
<dbReference type="PANTHER" id="PTHR36836:SF1">
    <property type="entry name" value="COLANIC ACID BIOSYNTHESIS PROTEIN WCAK"/>
    <property type="match status" value="1"/>
</dbReference>
<proteinExistence type="predicted"/>
<gene>
    <name evidence="2" type="ORF">RBB77_18835</name>
</gene>
<name>A0AAU7ZNF7_9BACT</name>
<protein>
    <submittedName>
        <fullName evidence="2">Polysaccharide pyruvyl transferase family protein</fullName>
    </submittedName>
</protein>
<accession>A0AAU7ZNF7</accession>
<evidence type="ECO:0000259" key="1">
    <source>
        <dbReference type="Pfam" id="PF04230"/>
    </source>
</evidence>
<dbReference type="EMBL" id="CP132942">
    <property type="protein sequence ID" value="XCB32475.1"/>
    <property type="molecule type" value="Genomic_DNA"/>
</dbReference>
<dbReference type="RefSeq" id="WP_434557078.1">
    <property type="nucleotide sequence ID" value="NZ_CP132942.1"/>
</dbReference>
<dbReference type="PANTHER" id="PTHR36836">
    <property type="entry name" value="COLANIC ACID BIOSYNTHESIS PROTEIN WCAK"/>
    <property type="match status" value="1"/>
</dbReference>